<dbReference type="InterPro" id="IPR049704">
    <property type="entry name" value="Aminotrans_3_PPA_site"/>
</dbReference>
<evidence type="ECO:0000313" key="6">
    <source>
        <dbReference type="Proteomes" id="UP001058461"/>
    </source>
</evidence>
<proteinExistence type="inferred from homology"/>
<organism evidence="5 6">
    <name type="scientific">Marinobacterium rhizophilum</name>
    <dbReference type="NCBI Taxonomy" id="420402"/>
    <lineage>
        <taxon>Bacteria</taxon>
        <taxon>Pseudomonadati</taxon>
        <taxon>Pseudomonadota</taxon>
        <taxon>Gammaproteobacteria</taxon>
        <taxon>Oceanospirillales</taxon>
        <taxon>Oceanospirillaceae</taxon>
        <taxon>Marinobacterium</taxon>
    </lineage>
</organism>
<dbReference type="PANTHER" id="PTHR43094:SF1">
    <property type="entry name" value="AMINOTRANSFERASE CLASS-III"/>
    <property type="match status" value="1"/>
</dbReference>
<dbReference type="SUPFAM" id="SSF53383">
    <property type="entry name" value="PLP-dependent transferases"/>
    <property type="match status" value="1"/>
</dbReference>
<keyword evidence="5" id="KW-0808">Transferase</keyword>
<name>A0ABY5HL42_9GAMM</name>
<dbReference type="PANTHER" id="PTHR43094">
    <property type="entry name" value="AMINOTRANSFERASE"/>
    <property type="match status" value="1"/>
</dbReference>
<dbReference type="Gene3D" id="3.40.640.10">
    <property type="entry name" value="Type I PLP-dependent aspartate aminotransferase-like (Major domain)"/>
    <property type="match status" value="1"/>
</dbReference>
<dbReference type="Gene3D" id="3.90.1150.10">
    <property type="entry name" value="Aspartate Aminotransferase, domain 1"/>
    <property type="match status" value="1"/>
</dbReference>
<dbReference type="RefSeq" id="WP_255854695.1">
    <property type="nucleotide sequence ID" value="NZ_CP073347.1"/>
</dbReference>
<comment type="similarity">
    <text evidence="2 4">Belongs to the class-III pyridoxal-phosphate-dependent aminotransferase family.</text>
</comment>
<dbReference type="PIRSF" id="PIRSF000521">
    <property type="entry name" value="Transaminase_4ab_Lys_Orn"/>
    <property type="match status" value="1"/>
</dbReference>
<evidence type="ECO:0000256" key="4">
    <source>
        <dbReference type="RuleBase" id="RU003560"/>
    </source>
</evidence>
<dbReference type="InterPro" id="IPR015421">
    <property type="entry name" value="PyrdxlP-dep_Trfase_major"/>
</dbReference>
<evidence type="ECO:0000313" key="5">
    <source>
        <dbReference type="EMBL" id="UTW12596.1"/>
    </source>
</evidence>
<accession>A0ABY5HL42</accession>
<dbReference type="Pfam" id="PF00202">
    <property type="entry name" value="Aminotran_3"/>
    <property type="match status" value="1"/>
</dbReference>
<evidence type="ECO:0000256" key="3">
    <source>
        <dbReference type="ARBA" id="ARBA00022898"/>
    </source>
</evidence>
<dbReference type="NCBIfam" id="NF005447">
    <property type="entry name" value="PRK07036.1"/>
    <property type="match status" value="1"/>
</dbReference>
<dbReference type="GO" id="GO:0008483">
    <property type="term" value="F:transaminase activity"/>
    <property type="evidence" value="ECO:0007669"/>
    <property type="project" value="UniProtKB-KW"/>
</dbReference>
<dbReference type="CDD" id="cd00610">
    <property type="entry name" value="OAT_like"/>
    <property type="match status" value="1"/>
</dbReference>
<keyword evidence="5" id="KW-0032">Aminotransferase</keyword>
<evidence type="ECO:0000256" key="2">
    <source>
        <dbReference type="ARBA" id="ARBA00008954"/>
    </source>
</evidence>
<protein>
    <submittedName>
        <fullName evidence="5">Aminotransferase</fullName>
    </submittedName>
</protein>
<keyword evidence="3 4" id="KW-0663">Pyridoxal phosphate</keyword>
<dbReference type="InterPro" id="IPR015424">
    <property type="entry name" value="PyrdxlP-dep_Trfase"/>
</dbReference>
<evidence type="ECO:0000256" key="1">
    <source>
        <dbReference type="ARBA" id="ARBA00001933"/>
    </source>
</evidence>
<sequence length="463" mass="51114">MAHDINRLWEQDKAHFIHPFTDFSVFEKEGCDIITESRGEYVFDGKGNKYLDGIAGLWCVNIGHGRREMGQVMAEQAERMAYYSPFNNLSNVPAIELSAKLAELAPSNLNHVFYSCGGSVANDTTIRIVHYYFNQLGQHDKKIIISRNNGYHGTTYVSATLTGIESNNWGFDTADQFVHHVSEANCYRRPEGMTEAQYCDHLVAEFEASIQELGGADKVAAFIAEPIMGAGGVLVAPEGYHRRMHAVCKKYGMLYIADEVVTAFGRLGHFFASEDVFGIQPDIINCAKGLTSGYIPLGATLLSDEIYAVISKPQREGAVFSTGFTYSGHPVACAAALKNIEIMERENICANVRDVGPYLETQLKTLLDLPIVGDVRGSHFMMCIESVADKATKALLPMEANVGKRIAEQCQKRGLIVRPIAHLNVLSPPLIWNRDTVDQVVGILRQSILATVESLIEDGHYQA</sequence>
<dbReference type="InterPro" id="IPR015422">
    <property type="entry name" value="PyrdxlP-dep_Trfase_small"/>
</dbReference>
<comment type="cofactor">
    <cofactor evidence="1">
        <name>pyridoxal 5'-phosphate</name>
        <dbReference type="ChEBI" id="CHEBI:597326"/>
    </cofactor>
</comment>
<dbReference type="Proteomes" id="UP001058461">
    <property type="component" value="Chromosome"/>
</dbReference>
<gene>
    <name evidence="5" type="ORF">KDW95_02610</name>
</gene>
<keyword evidence="6" id="KW-1185">Reference proteome</keyword>
<dbReference type="PROSITE" id="PS00600">
    <property type="entry name" value="AA_TRANSFER_CLASS_3"/>
    <property type="match status" value="1"/>
</dbReference>
<dbReference type="InterPro" id="IPR005814">
    <property type="entry name" value="Aminotrans_3"/>
</dbReference>
<reference evidence="5" key="1">
    <citation type="submission" date="2021-04" db="EMBL/GenBank/DDBJ databases">
        <title>Oceanospirillales bacteria with DddD are important DMSP degraders in coastal seawater.</title>
        <authorList>
            <person name="Liu J."/>
        </authorList>
    </citation>
    <scope>NUCLEOTIDE SEQUENCE</scope>
    <source>
        <strain evidence="5">D13-1</strain>
    </source>
</reference>
<dbReference type="EMBL" id="CP073347">
    <property type="protein sequence ID" value="UTW12596.1"/>
    <property type="molecule type" value="Genomic_DNA"/>
</dbReference>